<dbReference type="HOGENOM" id="CLU_2024639_0_0_10"/>
<evidence type="ECO:0000313" key="2">
    <source>
        <dbReference type="EMBL" id="ACF47359.1"/>
    </source>
</evidence>
<gene>
    <name evidence="2" type="ordered locus">Paes_2368</name>
</gene>
<dbReference type="AlphaFoldDB" id="B4S9N2"/>
<dbReference type="InterPro" id="IPR035451">
    <property type="entry name" value="Ada-like_dom_sf"/>
</dbReference>
<keyword evidence="3" id="KW-1185">Reference proteome</keyword>
<proteinExistence type="predicted"/>
<protein>
    <submittedName>
        <fullName evidence="2">Nuclease (SNase domain protein)</fullName>
    </submittedName>
</protein>
<feature type="domain" description="TNase-like" evidence="1">
    <location>
        <begin position="6"/>
        <end position="42"/>
    </location>
</feature>
<dbReference type="SUPFAM" id="SSF57884">
    <property type="entry name" value="Ada DNA repair protein, N-terminal domain (N-Ada 10)"/>
    <property type="match status" value="1"/>
</dbReference>
<dbReference type="Gene3D" id="2.40.50.90">
    <property type="match status" value="1"/>
</dbReference>
<reference evidence="2" key="1">
    <citation type="submission" date="2008-06" db="EMBL/GenBank/DDBJ databases">
        <title>Complete sequence of plasmid of Prosthecochloris aestuarii DSM 271.</title>
        <authorList>
            <consortium name="US DOE Joint Genome Institute"/>
            <person name="Lucas S."/>
            <person name="Copeland A."/>
            <person name="Lapidus A."/>
            <person name="Glavina del Rio T."/>
            <person name="Dalin E."/>
            <person name="Tice H."/>
            <person name="Bruce D."/>
            <person name="Goodwin L."/>
            <person name="Pitluck S."/>
            <person name="Schmutz J."/>
            <person name="Larimer F."/>
            <person name="Land M."/>
            <person name="Hauser L."/>
            <person name="Kyrpides N."/>
            <person name="Anderson I."/>
            <person name="Liu Z."/>
            <person name="Li T."/>
            <person name="Zhao F."/>
            <person name="Overmann J."/>
            <person name="Bryant D.A."/>
            <person name="Richardson P."/>
        </authorList>
    </citation>
    <scope>NUCLEOTIDE SEQUENCE [LARGE SCALE GENOMIC DNA]</scope>
    <source>
        <strain evidence="2">DSM 271</strain>
        <plasmid evidence="2">pPAES01</plasmid>
    </source>
</reference>
<dbReference type="RefSeq" id="WP_012509564.1">
    <property type="nucleotide sequence ID" value="NC_011061.1"/>
</dbReference>
<dbReference type="InterPro" id="IPR016071">
    <property type="entry name" value="Staphylococal_nuclease_OB-fold"/>
</dbReference>
<organism evidence="2 3">
    <name type="scientific">Prosthecochloris aestuarii (strain DSM 271 / SK 413)</name>
    <dbReference type="NCBI Taxonomy" id="290512"/>
    <lineage>
        <taxon>Bacteria</taxon>
        <taxon>Pseudomonadati</taxon>
        <taxon>Chlorobiota</taxon>
        <taxon>Chlorobiia</taxon>
        <taxon>Chlorobiales</taxon>
        <taxon>Chlorobiaceae</taxon>
        <taxon>Prosthecochloris</taxon>
    </lineage>
</organism>
<name>B4S9N2_PROA2</name>
<dbReference type="SUPFAM" id="SSF50199">
    <property type="entry name" value="Staphylococcal nuclease"/>
    <property type="match status" value="1"/>
</dbReference>
<evidence type="ECO:0000259" key="1">
    <source>
        <dbReference type="Pfam" id="PF00565"/>
    </source>
</evidence>
<dbReference type="Proteomes" id="UP000002725">
    <property type="component" value="Plasmid pPAES01"/>
</dbReference>
<dbReference type="InterPro" id="IPR035437">
    <property type="entry name" value="SNase_OB-fold_sf"/>
</dbReference>
<dbReference type="KEGG" id="paa:Paes_2368"/>
<sequence>MHNARNKELLKAGLAWNYKKYSSDQEVAALEEQARQQKIGVWGSQNAIAPWQFRNEGKSVATIKNNSQPADIENIIYHGNVRNKKFYKPSCRHYNCKNCVKEFTSREKAIQARYEPCGTCKP</sequence>
<dbReference type="EMBL" id="CP001109">
    <property type="protein sequence ID" value="ACF47359.1"/>
    <property type="molecule type" value="Genomic_DNA"/>
</dbReference>
<dbReference type="eggNOG" id="COG1525">
    <property type="taxonomic scope" value="Bacteria"/>
</dbReference>
<accession>B4S9N2</accession>
<keyword evidence="2" id="KW-0614">Plasmid</keyword>
<geneLocation type="plasmid" evidence="2 3">
    <name>pPAES01</name>
</geneLocation>
<dbReference type="Gene3D" id="3.40.10.10">
    <property type="entry name" value="DNA Methylphosphotriester Repair Domain"/>
    <property type="match status" value="1"/>
</dbReference>
<evidence type="ECO:0000313" key="3">
    <source>
        <dbReference type="Proteomes" id="UP000002725"/>
    </source>
</evidence>
<dbReference type="Pfam" id="PF00565">
    <property type="entry name" value="SNase"/>
    <property type="match status" value="1"/>
</dbReference>